<gene>
    <name evidence="4" type="ORF">HMF3257_09735</name>
</gene>
<dbReference type="AlphaFoldDB" id="A0A327NI21"/>
<dbReference type="Pfam" id="PF01494">
    <property type="entry name" value="FAD_binding_3"/>
    <property type="match status" value="1"/>
</dbReference>
<evidence type="ECO:0000259" key="3">
    <source>
        <dbReference type="Pfam" id="PF01494"/>
    </source>
</evidence>
<dbReference type="GO" id="GO:0004497">
    <property type="term" value="F:monooxygenase activity"/>
    <property type="evidence" value="ECO:0007669"/>
    <property type="project" value="UniProtKB-KW"/>
</dbReference>
<dbReference type="PRINTS" id="PR00420">
    <property type="entry name" value="RNGMNOXGNASE"/>
</dbReference>
<keyword evidence="1" id="KW-0560">Oxidoreductase</keyword>
<dbReference type="GO" id="GO:0071949">
    <property type="term" value="F:FAD binding"/>
    <property type="evidence" value="ECO:0007669"/>
    <property type="project" value="InterPro"/>
</dbReference>
<evidence type="ECO:0000256" key="2">
    <source>
        <dbReference type="ARBA" id="ARBA00023033"/>
    </source>
</evidence>
<reference evidence="4 5" key="1">
    <citation type="submission" date="2018-06" db="EMBL/GenBank/DDBJ databases">
        <title>Spirosoma sp. HMF3257 Genome sequencing and assembly.</title>
        <authorList>
            <person name="Kang H."/>
            <person name="Cha I."/>
            <person name="Kim H."/>
            <person name="Kang J."/>
            <person name="Joh K."/>
        </authorList>
    </citation>
    <scope>NUCLEOTIDE SEQUENCE [LARGE SCALE GENOMIC DNA]</scope>
    <source>
        <strain evidence="4 5">HMF3257</strain>
    </source>
</reference>
<dbReference type="PANTHER" id="PTHR13789:SF309">
    <property type="entry name" value="PUTATIVE (AFU_ORTHOLOGUE AFUA_6G14510)-RELATED"/>
    <property type="match status" value="1"/>
</dbReference>
<keyword evidence="5" id="KW-1185">Reference proteome</keyword>
<sequence length="398" mass="44532">MSMIEKKAILIGCGISGPVMALFLKRIGIETIIYEAQTQYRDDVGAFLGISPNGLNVLKELMPLENILTDFTPGKMAFFNGKNKNIGEIDNANQTELYGAETVQLKRGLLNKAIREVAIANGINIELGKKLTSITQTEKTATVFFNDGTSATADFIIGCDGIHSTTRKLLFPNGPKPVYTGLLSTGGLTKLANVQNLYGSIRMIFGERAFFAYAVSNLGDVWWFNNISREKEPSRNELTAMELNHLKNTLLALHKNDPEPITDIIKSANKVEIYPVYDIPFLEKWHRGRVCLIGDSAHATAPHIGQGASLALEDTIVLAKCIRDLPSLEAAFAKFQALRQDRVKKIVREARKVGNNKRAPNKFQQFFRDLLLPFFVKMEAKKMDWVYSYKVDWNEKII</sequence>
<dbReference type="InterPro" id="IPR002938">
    <property type="entry name" value="FAD-bd"/>
</dbReference>
<evidence type="ECO:0000313" key="5">
    <source>
        <dbReference type="Proteomes" id="UP000249016"/>
    </source>
</evidence>
<dbReference type="Proteomes" id="UP000249016">
    <property type="component" value="Unassembled WGS sequence"/>
</dbReference>
<protein>
    <submittedName>
        <fullName evidence="4">Monooxygenase</fullName>
    </submittedName>
</protein>
<dbReference type="Gene3D" id="3.50.50.60">
    <property type="entry name" value="FAD/NAD(P)-binding domain"/>
    <property type="match status" value="1"/>
</dbReference>
<dbReference type="OrthoDB" id="9766816at2"/>
<comment type="caution">
    <text evidence="4">The sequence shown here is derived from an EMBL/GenBank/DDBJ whole genome shotgun (WGS) entry which is preliminary data.</text>
</comment>
<proteinExistence type="predicted"/>
<accession>A0A327NI21</accession>
<dbReference type="SUPFAM" id="SSF51905">
    <property type="entry name" value="FAD/NAD(P)-binding domain"/>
    <property type="match status" value="1"/>
</dbReference>
<evidence type="ECO:0000256" key="1">
    <source>
        <dbReference type="ARBA" id="ARBA00023002"/>
    </source>
</evidence>
<evidence type="ECO:0000313" key="4">
    <source>
        <dbReference type="EMBL" id="RAI74483.1"/>
    </source>
</evidence>
<dbReference type="EMBL" id="QLII01000001">
    <property type="protein sequence ID" value="RAI74483.1"/>
    <property type="molecule type" value="Genomic_DNA"/>
</dbReference>
<feature type="domain" description="FAD-binding" evidence="3">
    <location>
        <begin position="8"/>
        <end position="322"/>
    </location>
</feature>
<dbReference type="InterPro" id="IPR036188">
    <property type="entry name" value="FAD/NAD-bd_sf"/>
</dbReference>
<organism evidence="4 5">
    <name type="scientific">Spirosoma telluris</name>
    <dbReference type="NCBI Taxonomy" id="2183553"/>
    <lineage>
        <taxon>Bacteria</taxon>
        <taxon>Pseudomonadati</taxon>
        <taxon>Bacteroidota</taxon>
        <taxon>Cytophagia</taxon>
        <taxon>Cytophagales</taxon>
        <taxon>Cytophagaceae</taxon>
        <taxon>Spirosoma</taxon>
    </lineage>
</organism>
<dbReference type="InterPro" id="IPR050493">
    <property type="entry name" value="FAD-dep_Monooxygenase_BioMet"/>
</dbReference>
<dbReference type="PANTHER" id="PTHR13789">
    <property type="entry name" value="MONOOXYGENASE"/>
    <property type="match status" value="1"/>
</dbReference>
<name>A0A327NI21_9BACT</name>
<keyword evidence="2 4" id="KW-0503">Monooxygenase</keyword>